<dbReference type="InterPro" id="IPR036286">
    <property type="entry name" value="LexA/Signal_pep-like_sf"/>
</dbReference>
<dbReference type="AlphaFoldDB" id="A0A2V3YCJ9"/>
<comment type="subcellular location">
    <subcellularLocation>
        <location evidence="1">Membrane</location>
    </subcellularLocation>
</comment>
<dbReference type="InterPro" id="IPR019533">
    <property type="entry name" value="Peptidase_S26"/>
</dbReference>
<evidence type="ECO:0000256" key="1">
    <source>
        <dbReference type="ARBA" id="ARBA00004370"/>
    </source>
</evidence>
<feature type="transmembrane region" description="Helical" evidence="6">
    <location>
        <begin position="7"/>
        <end position="25"/>
    </location>
</feature>
<comment type="caution">
    <text evidence="7">The sequence shown here is derived from an EMBL/GenBank/DDBJ whole genome shotgun (WGS) entry which is preliminary data.</text>
</comment>
<dbReference type="GO" id="GO:0009003">
    <property type="term" value="F:signal peptidase activity"/>
    <property type="evidence" value="ECO:0007669"/>
    <property type="project" value="UniProtKB-EC"/>
</dbReference>
<dbReference type="GO" id="GO:0006465">
    <property type="term" value="P:signal peptide processing"/>
    <property type="evidence" value="ECO:0007669"/>
    <property type="project" value="UniProtKB-UniRule"/>
</dbReference>
<keyword evidence="4 6" id="KW-0472">Membrane</keyword>
<dbReference type="GeneID" id="86059821"/>
<evidence type="ECO:0000256" key="3">
    <source>
        <dbReference type="ARBA" id="ARBA00022989"/>
    </source>
</evidence>
<keyword evidence="2 6" id="KW-0812">Transmembrane</keyword>
<dbReference type="GO" id="GO:0016020">
    <property type="term" value="C:membrane"/>
    <property type="evidence" value="ECO:0007669"/>
    <property type="project" value="UniProtKB-SubCell"/>
</dbReference>
<dbReference type="Proteomes" id="UP000248057">
    <property type="component" value="Unassembled WGS sequence"/>
</dbReference>
<evidence type="ECO:0000256" key="4">
    <source>
        <dbReference type="ARBA" id="ARBA00023136"/>
    </source>
</evidence>
<evidence type="ECO:0000313" key="8">
    <source>
        <dbReference type="Proteomes" id="UP000248057"/>
    </source>
</evidence>
<dbReference type="CDD" id="cd06530">
    <property type="entry name" value="S26_SPase_I"/>
    <property type="match status" value="1"/>
</dbReference>
<evidence type="ECO:0000313" key="7">
    <source>
        <dbReference type="EMBL" id="PXX57168.1"/>
    </source>
</evidence>
<evidence type="ECO:0000256" key="2">
    <source>
        <dbReference type="ARBA" id="ARBA00022692"/>
    </source>
</evidence>
<dbReference type="RefSeq" id="WP_167437483.1">
    <property type="nucleotide sequence ID" value="NZ_JAQETU010000002.1"/>
</dbReference>
<dbReference type="GO" id="GO:0004252">
    <property type="term" value="F:serine-type endopeptidase activity"/>
    <property type="evidence" value="ECO:0007669"/>
    <property type="project" value="UniProtKB-UniRule"/>
</dbReference>
<evidence type="ECO:0000256" key="5">
    <source>
        <dbReference type="NCBIfam" id="TIGR02228"/>
    </source>
</evidence>
<dbReference type="PANTHER" id="PTHR10806:SF6">
    <property type="entry name" value="SIGNAL PEPTIDASE COMPLEX CATALYTIC SUBUNIT SEC11"/>
    <property type="match status" value="1"/>
</dbReference>
<proteinExistence type="predicted"/>
<sequence length="165" mass="18578">MRKLSKNVVLILIVIVVLINAWQLFSNIIWKDQLPAIFGYSQVIVLTGSMEPVISAGDLLIIHREELYQEGDIISYWDNGSLITHRFIENTADGIITKGDYNNVADRVPVQTDQIAGRVTVIIPGIGNIFMFFRTVPGRLLLLLAVVLFVCFPGQTVRKSERNEH</sequence>
<dbReference type="PANTHER" id="PTHR10806">
    <property type="entry name" value="SIGNAL PEPTIDASE COMPLEX CATALYTIC SUBUNIT SEC11"/>
    <property type="match status" value="1"/>
</dbReference>
<accession>A0A2V3YCJ9</accession>
<feature type="transmembrane region" description="Helical" evidence="6">
    <location>
        <begin position="115"/>
        <end position="133"/>
    </location>
</feature>
<organism evidence="7 8">
    <name type="scientific">Hungatella effluvii</name>
    <dbReference type="NCBI Taxonomy" id="1096246"/>
    <lineage>
        <taxon>Bacteria</taxon>
        <taxon>Bacillati</taxon>
        <taxon>Bacillota</taxon>
        <taxon>Clostridia</taxon>
        <taxon>Lachnospirales</taxon>
        <taxon>Lachnospiraceae</taxon>
        <taxon>Hungatella</taxon>
    </lineage>
</organism>
<keyword evidence="8" id="KW-1185">Reference proteome</keyword>
<gene>
    <name evidence="7" type="ORF">DFR60_101476</name>
</gene>
<name>A0A2V3YCJ9_9FIRM</name>
<evidence type="ECO:0000256" key="6">
    <source>
        <dbReference type="SAM" id="Phobius"/>
    </source>
</evidence>
<dbReference type="SUPFAM" id="SSF51306">
    <property type="entry name" value="LexA/Signal peptidase"/>
    <property type="match status" value="1"/>
</dbReference>
<dbReference type="Gene3D" id="2.10.109.10">
    <property type="entry name" value="Umud Fragment, subunit A"/>
    <property type="match status" value="1"/>
</dbReference>
<dbReference type="EMBL" id="QJKD01000001">
    <property type="protein sequence ID" value="PXX57168.1"/>
    <property type="molecule type" value="Genomic_DNA"/>
</dbReference>
<dbReference type="InterPro" id="IPR001733">
    <property type="entry name" value="Peptidase_S26B"/>
</dbReference>
<keyword evidence="3 6" id="KW-1133">Transmembrane helix</keyword>
<dbReference type="PRINTS" id="PR00728">
    <property type="entry name" value="SIGNALPTASE"/>
</dbReference>
<reference evidence="7 8" key="1">
    <citation type="submission" date="2018-05" db="EMBL/GenBank/DDBJ databases">
        <title>Genomic Encyclopedia of Type Strains, Phase IV (KMG-IV): sequencing the most valuable type-strain genomes for metagenomic binning, comparative biology and taxonomic classification.</title>
        <authorList>
            <person name="Goeker M."/>
        </authorList>
    </citation>
    <scope>NUCLEOTIDE SEQUENCE [LARGE SCALE GENOMIC DNA]</scope>
    <source>
        <strain evidence="7 8">DSM 24995</strain>
    </source>
</reference>
<feature type="transmembrane region" description="Helical" evidence="6">
    <location>
        <begin position="140"/>
        <end position="157"/>
    </location>
</feature>
<dbReference type="EC" id="3.4.21.89" evidence="5"/>
<protein>
    <recommendedName>
        <fullName evidence="5">Signal peptidase I</fullName>
        <ecNumber evidence="5">3.4.21.89</ecNumber>
    </recommendedName>
</protein>
<dbReference type="NCBIfam" id="TIGR02228">
    <property type="entry name" value="sigpep_I_arch"/>
    <property type="match status" value="1"/>
</dbReference>